<dbReference type="Proteomes" id="UP000177907">
    <property type="component" value="Unassembled WGS sequence"/>
</dbReference>
<dbReference type="SUPFAM" id="SSF52833">
    <property type="entry name" value="Thioredoxin-like"/>
    <property type="match status" value="1"/>
</dbReference>
<dbReference type="PROSITE" id="PS51352">
    <property type="entry name" value="THIOREDOXIN_2"/>
    <property type="match status" value="1"/>
</dbReference>
<evidence type="ECO:0000313" key="4">
    <source>
        <dbReference type="EMBL" id="OGH88322.1"/>
    </source>
</evidence>
<dbReference type="PANTHER" id="PTHR13887:SF56">
    <property type="entry name" value="THIOREDOXIN-LIKE REDUCTASE RV2466C"/>
    <property type="match status" value="1"/>
</dbReference>
<reference evidence="4 5" key="1">
    <citation type="journal article" date="2016" name="Nat. Commun.">
        <title>Thousands of microbial genomes shed light on interconnected biogeochemical processes in an aquifer system.</title>
        <authorList>
            <person name="Anantharaman K."/>
            <person name="Brown C.T."/>
            <person name="Hug L.A."/>
            <person name="Sharon I."/>
            <person name="Castelle C.J."/>
            <person name="Probst A.J."/>
            <person name="Thomas B.C."/>
            <person name="Singh A."/>
            <person name="Wilkins M.J."/>
            <person name="Karaoz U."/>
            <person name="Brodie E.L."/>
            <person name="Williams K.H."/>
            <person name="Hubbard S.S."/>
            <person name="Banfield J.F."/>
        </authorList>
    </citation>
    <scope>NUCLEOTIDE SEQUENCE [LARGE SCALE GENOMIC DNA]</scope>
</reference>
<sequence>MTIPLSSRLRWYQTTGGILLAGLAVLVALVAIIFLILVTRYYFEIKNGRGEILFQEVYGGFTGPVGAGGADAVTREQVESIDDPFLGNPTAGIVVVEFVDFKCPNCSAALPIMKQVLQKYGHKIKLIIRDFPVESTHPGAGQLAEIANCASEQGLYWVAHDWFYAHQTELNGVLSTEQIKVVAGQIGLDYNKLSVCLRQSTIKIEVNRDYVDGYSAGVRGTPTFFINGKKVEGVIPFTVWDKFLEKQ</sequence>
<protein>
    <recommendedName>
        <fullName evidence="3">Thioredoxin domain-containing protein</fullName>
    </recommendedName>
</protein>
<keyword evidence="2" id="KW-0472">Membrane</keyword>
<keyword evidence="2" id="KW-1133">Transmembrane helix</keyword>
<name>A0A1F6NWK5_9BACT</name>
<evidence type="ECO:0000313" key="5">
    <source>
        <dbReference type="Proteomes" id="UP000177907"/>
    </source>
</evidence>
<keyword evidence="2" id="KW-0812">Transmembrane</keyword>
<dbReference type="PANTHER" id="PTHR13887">
    <property type="entry name" value="GLUTATHIONE S-TRANSFERASE KAPPA"/>
    <property type="match status" value="1"/>
</dbReference>
<dbReference type="Gene3D" id="3.40.30.10">
    <property type="entry name" value="Glutaredoxin"/>
    <property type="match status" value="1"/>
</dbReference>
<feature type="domain" description="Thioredoxin" evidence="3">
    <location>
        <begin position="57"/>
        <end position="247"/>
    </location>
</feature>
<organism evidence="4 5">
    <name type="scientific">Candidatus Magasanikbacteria bacterium RIFOXYC2_FULL_42_28</name>
    <dbReference type="NCBI Taxonomy" id="1798704"/>
    <lineage>
        <taxon>Bacteria</taxon>
        <taxon>Candidatus Magasanikiibacteriota</taxon>
    </lineage>
</organism>
<feature type="transmembrane region" description="Helical" evidence="2">
    <location>
        <begin position="20"/>
        <end position="43"/>
    </location>
</feature>
<dbReference type="STRING" id="1798704.A3J93_04675"/>
<evidence type="ECO:0000256" key="2">
    <source>
        <dbReference type="SAM" id="Phobius"/>
    </source>
</evidence>
<dbReference type="InterPro" id="IPR036249">
    <property type="entry name" value="Thioredoxin-like_sf"/>
</dbReference>
<gene>
    <name evidence="4" type="ORF">A3J93_04675</name>
</gene>
<dbReference type="InterPro" id="IPR013766">
    <property type="entry name" value="Thioredoxin_domain"/>
</dbReference>
<evidence type="ECO:0000256" key="1">
    <source>
        <dbReference type="ARBA" id="ARBA00005791"/>
    </source>
</evidence>
<proteinExistence type="inferred from homology"/>
<dbReference type="AlphaFoldDB" id="A0A1F6NWK5"/>
<dbReference type="EMBL" id="MFQZ01000003">
    <property type="protein sequence ID" value="OGH88322.1"/>
    <property type="molecule type" value="Genomic_DNA"/>
</dbReference>
<evidence type="ECO:0000259" key="3">
    <source>
        <dbReference type="PROSITE" id="PS51352"/>
    </source>
</evidence>
<dbReference type="Pfam" id="PF13462">
    <property type="entry name" value="Thioredoxin_4"/>
    <property type="match status" value="1"/>
</dbReference>
<accession>A0A1F6NWK5</accession>
<comment type="similarity">
    <text evidence="1">Belongs to the thioredoxin family. DsbA subfamily.</text>
</comment>
<comment type="caution">
    <text evidence="4">The sequence shown here is derived from an EMBL/GenBank/DDBJ whole genome shotgun (WGS) entry which is preliminary data.</text>
</comment>
<dbReference type="InterPro" id="IPR012336">
    <property type="entry name" value="Thioredoxin-like_fold"/>
</dbReference>